<reference evidence="2 3" key="1">
    <citation type="journal article" date="2013" name="Genome Announc.">
        <title>Genome of the haloarchaeon Natronomonas moolapensis, a neutrophilic member of a previously haloalkaliphilic genus.</title>
        <authorList>
            <person name="Dyall-Smith M.L."/>
            <person name="Pfeiffer F."/>
            <person name="Oberwinkler T."/>
            <person name="Klee K."/>
            <person name="Rampp M."/>
            <person name="Palm P."/>
            <person name="Gross K."/>
            <person name="Schuster S.C."/>
            <person name="Oesterhelt D."/>
        </authorList>
    </citation>
    <scope>NUCLEOTIDE SEQUENCE [LARGE SCALE GENOMIC DNA]</scope>
    <source>
        <strain evidence="3">DSM 18674 / JCM 14361 / 8.8.11</strain>
    </source>
</reference>
<gene>
    <name evidence="2" type="ordered locus">Nmlp_2313</name>
</gene>
<dbReference type="SMART" id="SM00418">
    <property type="entry name" value="HTH_ARSR"/>
    <property type="match status" value="1"/>
</dbReference>
<dbReference type="eggNOG" id="arCOG02611">
    <property type="taxonomic scope" value="Archaea"/>
</dbReference>
<name>M1XKT6_NATM8</name>
<dbReference type="STRING" id="268739.Nmlp_2313"/>
<protein>
    <submittedName>
        <fullName evidence="2">ArsR family transcription regulator</fullName>
    </submittedName>
</protein>
<dbReference type="OrthoDB" id="28610at2157"/>
<dbReference type="GO" id="GO:0003700">
    <property type="term" value="F:DNA-binding transcription factor activity"/>
    <property type="evidence" value="ECO:0007669"/>
    <property type="project" value="InterPro"/>
</dbReference>
<dbReference type="HOGENOM" id="CLU_109676_1_0_2"/>
<dbReference type="CDD" id="cd00090">
    <property type="entry name" value="HTH_ARSR"/>
    <property type="match status" value="1"/>
</dbReference>
<dbReference type="InterPro" id="IPR036390">
    <property type="entry name" value="WH_DNA-bd_sf"/>
</dbReference>
<feature type="domain" description="HTH arsR-type" evidence="1">
    <location>
        <begin position="69"/>
        <end position="145"/>
    </location>
</feature>
<dbReference type="SUPFAM" id="SSF46785">
    <property type="entry name" value="Winged helix' DNA-binding domain"/>
    <property type="match status" value="1"/>
</dbReference>
<keyword evidence="3" id="KW-1185">Reference proteome</keyword>
<dbReference type="PANTHER" id="PTHR36216:SF1">
    <property type="entry name" value="HTH ARSR-TYPE DOMAIN-CONTAINING PROTEIN"/>
    <property type="match status" value="1"/>
</dbReference>
<evidence type="ECO:0000313" key="3">
    <source>
        <dbReference type="Proteomes" id="UP000011867"/>
    </source>
</evidence>
<accession>M1XKT6</accession>
<dbReference type="KEGG" id="nmo:Nmlp_2313"/>
<evidence type="ECO:0000313" key="2">
    <source>
        <dbReference type="EMBL" id="CCQ36481.1"/>
    </source>
</evidence>
<dbReference type="InterPro" id="IPR011991">
    <property type="entry name" value="ArsR-like_HTH"/>
</dbReference>
<dbReference type="GeneID" id="14651222"/>
<dbReference type="InterPro" id="IPR056504">
    <property type="entry name" value="HTH_HVO_0163_N"/>
</dbReference>
<dbReference type="InterPro" id="IPR001845">
    <property type="entry name" value="HTH_ArsR_DNA-bd_dom"/>
</dbReference>
<organism evidence="2 3">
    <name type="scientific">Natronomonas moolapensis (strain DSM 18674 / CECT 7526 / JCM 14361 / 8.8.11)</name>
    <dbReference type="NCBI Taxonomy" id="268739"/>
    <lineage>
        <taxon>Archaea</taxon>
        <taxon>Methanobacteriati</taxon>
        <taxon>Methanobacteriota</taxon>
        <taxon>Stenosarchaea group</taxon>
        <taxon>Halobacteria</taxon>
        <taxon>Halobacteriales</taxon>
        <taxon>Natronomonadaceae</taxon>
        <taxon>Natronomonas</taxon>
    </lineage>
</organism>
<evidence type="ECO:0000259" key="1">
    <source>
        <dbReference type="SMART" id="SM00418"/>
    </source>
</evidence>
<dbReference type="PANTHER" id="PTHR36216">
    <property type="entry name" value="TRANSCRIPTIONAL REGULATOR, TRMB"/>
    <property type="match status" value="1"/>
</dbReference>
<dbReference type="Gene3D" id="1.10.10.10">
    <property type="entry name" value="Winged helix-like DNA-binding domain superfamily/Winged helix DNA-binding domain"/>
    <property type="match status" value="2"/>
</dbReference>
<dbReference type="InterPro" id="IPR036388">
    <property type="entry name" value="WH-like_DNA-bd_sf"/>
</dbReference>
<dbReference type="Pfam" id="PF24266">
    <property type="entry name" value="HTH_HVO_0163_N"/>
    <property type="match status" value="1"/>
</dbReference>
<sequence length="171" mass="19432">MTETRQRVRSHVEANPGVHFNAVSRALDIATGQTQYHVRRLLNDGALDSLEVCGRTHYFPTEYSETEQAAIALLRRETTRELVVLLLDHETDRPDELAETANVARSTVEWHLSNLIEHGLAEKVREGRRVSVRLTEPELLSELLVEIDPSLPDRLVDRFSRLVDSLLEQSG</sequence>
<proteinExistence type="predicted"/>
<dbReference type="AlphaFoldDB" id="M1XKT6"/>
<dbReference type="RefSeq" id="WP_015409280.1">
    <property type="nucleotide sequence ID" value="NC_020388.1"/>
</dbReference>
<dbReference type="Proteomes" id="UP000011867">
    <property type="component" value="Chromosome"/>
</dbReference>
<dbReference type="EMBL" id="HF582854">
    <property type="protein sequence ID" value="CCQ36481.1"/>
    <property type="molecule type" value="Genomic_DNA"/>
</dbReference>